<accession>V6LDZ8</accession>
<dbReference type="Proteomes" id="UP000018208">
    <property type="component" value="Unassembled WGS sequence"/>
</dbReference>
<name>V6LDZ8_9EUKA</name>
<protein>
    <submittedName>
        <fullName evidence="1">Uncharacterized protein</fullName>
    </submittedName>
</protein>
<gene>
    <name evidence="1" type="ORF">SS50377_18220</name>
    <name evidence="2" type="ORF">SS50377_22595</name>
</gene>
<reference evidence="2" key="2">
    <citation type="submission" date="2020-12" db="EMBL/GenBank/DDBJ databases">
        <title>New Spironucleus salmonicida genome in near-complete chromosomes.</title>
        <authorList>
            <person name="Xu F."/>
            <person name="Kurt Z."/>
            <person name="Jimenez-Gonzalez A."/>
            <person name="Astvaldsson A."/>
            <person name="Andersson J.O."/>
            <person name="Svard S.G."/>
        </authorList>
    </citation>
    <scope>NUCLEOTIDE SEQUENCE</scope>
    <source>
        <strain evidence="2">ATCC 50377</strain>
    </source>
</reference>
<evidence type="ECO:0000313" key="2">
    <source>
        <dbReference type="EMBL" id="KAH0574978.1"/>
    </source>
</evidence>
<keyword evidence="3" id="KW-1185">Reference proteome</keyword>
<evidence type="ECO:0000313" key="1">
    <source>
        <dbReference type="EMBL" id="EST41916.1"/>
    </source>
</evidence>
<sequence>MNISIQNSDFCTNDLFDQTLNSSWLNQSFIAIDDLVNQQQYLLDLKMRLEGENQNIKRENQLITAERYQLQQNKTQKVRQPIVEVAEIESPELKIDMKKFQQNTNKAFQIQEENTLIMQLNLLIQDKNEIIERINQKQAKVEFQNKLKTYKIK</sequence>
<reference evidence="1 2" key="1">
    <citation type="journal article" date="2014" name="PLoS Genet.">
        <title>The Genome of Spironucleus salmonicida Highlights a Fish Pathogen Adapted to Fluctuating Environments.</title>
        <authorList>
            <person name="Xu F."/>
            <person name="Jerlstrom-Hultqvist J."/>
            <person name="Einarsson E."/>
            <person name="Astvaldsson A."/>
            <person name="Svard S.G."/>
            <person name="Andersson J.O."/>
        </authorList>
    </citation>
    <scope>NUCLEOTIDE SEQUENCE</scope>
    <source>
        <strain evidence="2">ATCC 50377</strain>
    </source>
</reference>
<dbReference type="VEuPathDB" id="GiardiaDB:SS50377_22595"/>
<organism evidence="1">
    <name type="scientific">Spironucleus salmonicida</name>
    <dbReference type="NCBI Taxonomy" id="348837"/>
    <lineage>
        <taxon>Eukaryota</taxon>
        <taxon>Metamonada</taxon>
        <taxon>Diplomonadida</taxon>
        <taxon>Hexamitidae</taxon>
        <taxon>Hexamitinae</taxon>
        <taxon>Spironucleus</taxon>
    </lineage>
</organism>
<evidence type="ECO:0000313" key="3">
    <source>
        <dbReference type="Proteomes" id="UP000018208"/>
    </source>
</evidence>
<dbReference type="EMBL" id="KI546166">
    <property type="protein sequence ID" value="EST41916.1"/>
    <property type="molecule type" value="Genomic_DNA"/>
</dbReference>
<dbReference type="EMBL" id="AUWU02000003">
    <property type="protein sequence ID" value="KAH0574978.1"/>
    <property type="molecule type" value="Genomic_DNA"/>
</dbReference>
<proteinExistence type="predicted"/>
<dbReference type="AlphaFoldDB" id="V6LDZ8"/>